<feature type="transmembrane region" description="Helical" evidence="1">
    <location>
        <begin position="185"/>
        <end position="208"/>
    </location>
</feature>
<protein>
    <submittedName>
        <fullName evidence="2">TIGR00341 family protein</fullName>
    </submittedName>
</protein>
<comment type="caution">
    <text evidence="2">The sequence shown here is derived from an EMBL/GenBank/DDBJ whole genome shotgun (WGS) entry which is preliminary data.</text>
</comment>
<dbReference type="PANTHER" id="PTHR20992:SF9">
    <property type="entry name" value="AT15442P-RELATED"/>
    <property type="match status" value="1"/>
</dbReference>
<feature type="transmembrane region" description="Helical" evidence="1">
    <location>
        <begin position="29"/>
        <end position="46"/>
    </location>
</feature>
<gene>
    <name evidence="2" type="ORF">COX80_01935</name>
</gene>
<dbReference type="Pfam" id="PF04087">
    <property type="entry name" value="DUF389"/>
    <property type="match status" value="1"/>
</dbReference>
<dbReference type="AlphaFoldDB" id="A0A2M7VB36"/>
<keyword evidence="1" id="KW-0472">Membrane</keyword>
<feature type="transmembrane region" description="Helical" evidence="1">
    <location>
        <begin position="152"/>
        <end position="173"/>
    </location>
</feature>
<dbReference type="InterPro" id="IPR005240">
    <property type="entry name" value="DUF389"/>
</dbReference>
<dbReference type="EMBL" id="PFPL01000032">
    <property type="protein sequence ID" value="PIZ96202.1"/>
    <property type="molecule type" value="Genomic_DNA"/>
</dbReference>
<feature type="transmembrane region" description="Helical" evidence="1">
    <location>
        <begin position="87"/>
        <end position="107"/>
    </location>
</feature>
<dbReference type="NCBIfam" id="TIGR00341">
    <property type="entry name" value="TIGR00341 family protein"/>
    <property type="match status" value="1"/>
</dbReference>
<dbReference type="Proteomes" id="UP000231453">
    <property type="component" value="Unassembled WGS sequence"/>
</dbReference>
<evidence type="ECO:0000313" key="3">
    <source>
        <dbReference type="Proteomes" id="UP000231453"/>
    </source>
</evidence>
<accession>A0A2M7VB36</accession>
<feature type="transmembrane region" description="Helical" evidence="1">
    <location>
        <begin position="127"/>
        <end position="145"/>
    </location>
</feature>
<evidence type="ECO:0000313" key="2">
    <source>
        <dbReference type="EMBL" id="PIZ96202.1"/>
    </source>
</evidence>
<feature type="transmembrane region" description="Helical" evidence="1">
    <location>
        <begin position="52"/>
        <end position="75"/>
    </location>
</feature>
<proteinExistence type="predicted"/>
<reference evidence="3" key="1">
    <citation type="submission" date="2017-09" db="EMBL/GenBank/DDBJ databases">
        <title>Depth-based differentiation of microbial function through sediment-hosted aquifers and enrichment of novel symbionts in the deep terrestrial subsurface.</title>
        <authorList>
            <person name="Probst A.J."/>
            <person name="Ladd B."/>
            <person name="Jarett J.K."/>
            <person name="Geller-Mcgrath D.E."/>
            <person name="Sieber C.M.K."/>
            <person name="Emerson J.B."/>
            <person name="Anantharaman K."/>
            <person name="Thomas B.C."/>
            <person name="Malmstrom R."/>
            <person name="Stieglmeier M."/>
            <person name="Klingl A."/>
            <person name="Woyke T."/>
            <person name="Ryan C.M."/>
            <person name="Banfield J.F."/>
        </authorList>
    </citation>
    <scope>NUCLEOTIDE SEQUENCE [LARGE SCALE GENOMIC DNA]</scope>
</reference>
<sequence length="216" mass="23681">MFNFFSSAERLRNKTFNHLEKYSRPTLDFFLLTAVSSAIISIGLILDNASVIIGGMVVAPLITPIFGFSLYLIVFNIKGLFRTLWSIFLGMLLAIATAFIIGHFTSIVYNDTFTTTYEIISRTKPDLLYFLVALLSGMVGSYAYARQNLSEKIVGIAISAAIVPPLSVVGLSLAQTNTTFTISSLTLFLINLAGICLGSILMFIFLGFGKEKENKS</sequence>
<name>A0A2M7VB36_9BACT</name>
<organism evidence="2 3">
    <name type="scientific">Candidatus Magasanikbacteria bacterium CG_4_10_14_0_2_um_filter_33_14</name>
    <dbReference type="NCBI Taxonomy" id="1974636"/>
    <lineage>
        <taxon>Bacteria</taxon>
        <taxon>Candidatus Magasanikiibacteriota</taxon>
    </lineage>
</organism>
<evidence type="ECO:0000256" key="1">
    <source>
        <dbReference type="SAM" id="Phobius"/>
    </source>
</evidence>
<dbReference type="PANTHER" id="PTHR20992">
    <property type="entry name" value="AT15442P-RELATED"/>
    <property type="match status" value="1"/>
</dbReference>
<keyword evidence="1" id="KW-0812">Transmembrane</keyword>
<keyword evidence="1" id="KW-1133">Transmembrane helix</keyword>